<protein>
    <submittedName>
        <fullName evidence="2">Uncharacterized protein</fullName>
    </submittedName>
</protein>
<keyword evidence="1" id="KW-1185">Reference proteome</keyword>
<evidence type="ECO:0000313" key="2">
    <source>
        <dbReference type="WBParaSite" id="PDA_v2.g23164.t1"/>
    </source>
</evidence>
<proteinExistence type="predicted"/>
<reference evidence="2" key="1">
    <citation type="submission" date="2022-11" db="UniProtKB">
        <authorList>
            <consortium name="WormBaseParasite"/>
        </authorList>
    </citation>
    <scope>IDENTIFICATION</scope>
</reference>
<dbReference type="AlphaFoldDB" id="A0A914Q7P1"/>
<dbReference type="Proteomes" id="UP000887578">
    <property type="component" value="Unplaced"/>
</dbReference>
<name>A0A914Q7P1_9BILA</name>
<accession>A0A914Q7P1</accession>
<organism evidence="1 2">
    <name type="scientific">Panagrolaimus davidi</name>
    <dbReference type="NCBI Taxonomy" id="227884"/>
    <lineage>
        <taxon>Eukaryota</taxon>
        <taxon>Metazoa</taxon>
        <taxon>Ecdysozoa</taxon>
        <taxon>Nematoda</taxon>
        <taxon>Chromadorea</taxon>
        <taxon>Rhabditida</taxon>
        <taxon>Tylenchina</taxon>
        <taxon>Panagrolaimomorpha</taxon>
        <taxon>Panagrolaimoidea</taxon>
        <taxon>Panagrolaimidae</taxon>
        <taxon>Panagrolaimus</taxon>
    </lineage>
</organism>
<sequence>MSMPSDSIEESSHWGFTFANDAENPVLLQFNTFSGKRMAASPAFLLAMLLDQQFKAIKKETGEKPTKIAFWIFKEYDDEGMERIKAGIEEACELKKVECIFIDAPEYNKMVY</sequence>
<dbReference type="WBParaSite" id="PDA_v2.g23164.t1">
    <property type="protein sequence ID" value="PDA_v2.g23164.t1"/>
    <property type="gene ID" value="PDA_v2.g23164"/>
</dbReference>
<evidence type="ECO:0000313" key="1">
    <source>
        <dbReference type="Proteomes" id="UP000887578"/>
    </source>
</evidence>